<keyword evidence="3" id="KW-1185">Reference proteome</keyword>
<organism evidence="2 3">
    <name type="scientific">Diaporthe vaccinii</name>
    <dbReference type="NCBI Taxonomy" id="105482"/>
    <lineage>
        <taxon>Eukaryota</taxon>
        <taxon>Fungi</taxon>
        <taxon>Dikarya</taxon>
        <taxon>Ascomycota</taxon>
        <taxon>Pezizomycotina</taxon>
        <taxon>Sordariomycetes</taxon>
        <taxon>Sordariomycetidae</taxon>
        <taxon>Diaporthales</taxon>
        <taxon>Diaporthaceae</taxon>
        <taxon>Diaporthe</taxon>
        <taxon>Diaporthe eres species complex</taxon>
    </lineage>
</organism>
<name>A0ABR4EIQ3_9PEZI</name>
<feature type="region of interest" description="Disordered" evidence="1">
    <location>
        <begin position="608"/>
        <end position="632"/>
    </location>
</feature>
<proteinExistence type="predicted"/>
<evidence type="ECO:0000256" key="1">
    <source>
        <dbReference type="SAM" id="MobiDB-lite"/>
    </source>
</evidence>
<protein>
    <recommendedName>
        <fullName evidence="4">Protein NO VEIN C-terminal domain-containing protein</fullName>
    </recommendedName>
</protein>
<accession>A0ABR4EIQ3</accession>
<comment type="caution">
    <text evidence="2">The sequence shown here is derived from an EMBL/GenBank/DDBJ whole genome shotgun (WGS) entry which is preliminary data.</text>
</comment>
<sequence length="809" mass="91912">MLRYSVRILQRGCTHANENKLFELYCHIQYQYLAGSRDNKAKSRICEVFEDANAIYIPPADSNTWVSPENCVWSAAQELQTKFVLEITYEPWLSTSAERREDIKRLFCDTLGLSDCTMEIYVEELKSIRDSGSEDSDIITTVYEALDSLWQSRIAKEITRNWLRGQFEDHALIYVVSDEGPSWRTTSQCVWSTAARLRDMVSLHSDYEELHDFFVDALGVRPVTLSMAIDELKEAGGRQSISVEEVKASLLTVNSLLCSESDPQQPELMDSNIFPVRYPGNRLKCVSAQTQFFIVDRESLRSSFEDRVKFLDFSLEEVVQLRPFLSWARLKERYISQCVREFTSIQGSGMHPISKHGHEFRHRAHALLRIAKHFESPRATTTRNTESLYELLQNAKIFAADTISLELSLSQDGKSHKALGGSMNMHLHEEGPNLTAYLPHRKVPQKHAFKKHLPERLLQWLMTEEESQIRREMSREAVIAMKDVWNTPLATLPTTLEECGIITISTPNIDPEIEESSSETDSDDDEDSEVVSTPAPAQGTMRQNTSDTYSGSNSRESFTPDDTENESNTLPVRLAAQSRPAAPLEELLTRDTHYFRVLGRVITSARTSTIPDRNENQSNTGSRGTSNIHGSDQFERDCKVGAAGELFVFELLSHMDPALPNFSRANWQSNMRHYVTAHPDYATMGPWRGRETSDITYTDTGGVLTDLLIRNHYLDRDRWAGETPHYFIEVKTTTSACNAPFFMSKAQYERMKDATLSGGSTSVIYVVFRVYQLDQGDQGPGLRVYVDPEALRLSGELDFTAQTWSVVPR</sequence>
<feature type="compositionally biased region" description="Polar residues" evidence="1">
    <location>
        <begin position="608"/>
        <end position="630"/>
    </location>
</feature>
<dbReference type="Proteomes" id="UP001600888">
    <property type="component" value="Unassembled WGS sequence"/>
</dbReference>
<feature type="region of interest" description="Disordered" evidence="1">
    <location>
        <begin position="503"/>
        <end position="567"/>
    </location>
</feature>
<evidence type="ECO:0000313" key="2">
    <source>
        <dbReference type="EMBL" id="KAL2282176.1"/>
    </source>
</evidence>
<feature type="compositionally biased region" description="Acidic residues" evidence="1">
    <location>
        <begin position="511"/>
        <end position="529"/>
    </location>
</feature>
<evidence type="ECO:0008006" key="4">
    <source>
        <dbReference type="Google" id="ProtNLM"/>
    </source>
</evidence>
<feature type="compositionally biased region" description="Polar residues" evidence="1">
    <location>
        <begin position="540"/>
        <end position="557"/>
    </location>
</feature>
<evidence type="ECO:0000313" key="3">
    <source>
        <dbReference type="Proteomes" id="UP001600888"/>
    </source>
</evidence>
<reference evidence="2 3" key="1">
    <citation type="submission" date="2024-03" db="EMBL/GenBank/DDBJ databases">
        <title>A high-quality draft genome sequence of Diaporthe vaccinii, a causative agent of upright dieback and viscid rot disease in cranberry plants.</title>
        <authorList>
            <person name="Sarrasin M."/>
            <person name="Lang B.F."/>
            <person name="Burger G."/>
        </authorList>
    </citation>
    <scope>NUCLEOTIDE SEQUENCE [LARGE SCALE GENOMIC DNA]</scope>
    <source>
        <strain evidence="2 3">IS7</strain>
    </source>
</reference>
<gene>
    <name evidence="2" type="ORF">FJTKL_11005</name>
</gene>
<dbReference type="EMBL" id="JBAWTH010000051">
    <property type="protein sequence ID" value="KAL2282176.1"/>
    <property type="molecule type" value="Genomic_DNA"/>
</dbReference>